<protein>
    <submittedName>
        <fullName evidence="2">Uncharacterized protein</fullName>
    </submittedName>
</protein>
<evidence type="ECO:0000256" key="1">
    <source>
        <dbReference type="SAM" id="MobiDB-lite"/>
    </source>
</evidence>
<evidence type="ECO:0000313" key="3">
    <source>
        <dbReference type="Proteomes" id="UP001595979"/>
    </source>
</evidence>
<reference evidence="3" key="1">
    <citation type="journal article" date="2019" name="Int. J. Syst. Evol. Microbiol.">
        <title>The Global Catalogue of Microorganisms (GCM) 10K type strain sequencing project: providing services to taxonomists for standard genome sequencing and annotation.</title>
        <authorList>
            <consortium name="The Broad Institute Genomics Platform"/>
            <consortium name="The Broad Institute Genome Sequencing Center for Infectious Disease"/>
            <person name="Wu L."/>
            <person name="Ma J."/>
        </authorList>
    </citation>
    <scope>NUCLEOTIDE SEQUENCE [LARGE SCALE GENOMIC DNA]</scope>
    <source>
        <strain evidence="3">CGMCC 1.15053</strain>
    </source>
</reference>
<keyword evidence="3" id="KW-1185">Reference proteome</keyword>
<organism evidence="2 3">
    <name type="scientific">Deinococcus petrolearius</name>
    <dbReference type="NCBI Taxonomy" id="1751295"/>
    <lineage>
        <taxon>Bacteria</taxon>
        <taxon>Thermotogati</taxon>
        <taxon>Deinococcota</taxon>
        <taxon>Deinococci</taxon>
        <taxon>Deinococcales</taxon>
        <taxon>Deinococcaceae</taxon>
        <taxon>Deinococcus</taxon>
    </lineage>
</organism>
<sequence>MTQKREQKEQPSSSTTPTPEAQAPAQAERRPFETYLPGLPAWQQAAVRAYADWPQGREVTRAEFDKALEGSTKEAIE</sequence>
<gene>
    <name evidence="2" type="ORF">ACFPQ6_00295</name>
</gene>
<feature type="compositionally biased region" description="Low complexity" evidence="1">
    <location>
        <begin position="10"/>
        <end position="26"/>
    </location>
</feature>
<dbReference type="EMBL" id="JBHSOH010000001">
    <property type="protein sequence ID" value="MFC5846735.1"/>
    <property type="molecule type" value="Genomic_DNA"/>
</dbReference>
<feature type="region of interest" description="Disordered" evidence="1">
    <location>
        <begin position="1"/>
        <end position="32"/>
    </location>
</feature>
<proteinExistence type="predicted"/>
<accession>A0ABW1DER0</accession>
<dbReference type="Proteomes" id="UP001595979">
    <property type="component" value="Unassembled WGS sequence"/>
</dbReference>
<comment type="caution">
    <text evidence="2">The sequence shown here is derived from an EMBL/GenBank/DDBJ whole genome shotgun (WGS) entry which is preliminary data.</text>
</comment>
<name>A0ABW1DER0_9DEIO</name>
<dbReference type="RefSeq" id="WP_380045045.1">
    <property type="nucleotide sequence ID" value="NZ_JBHSOH010000001.1"/>
</dbReference>
<evidence type="ECO:0000313" key="2">
    <source>
        <dbReference type="EMBL" id="MFC5846735.1"/>
    </source>
</evidence>